<gene>
    <name evidence="1" type="ORF">chiPu_0025391</name>
</gene>
<dbReference type="Proteomes" id="UP000287033">
    <property type="component" value="Unassembled WGS sequence"/>
</dbReference>
<accession>A0A401TEL6</accession>
<keyword evidence="2" id="KW-1185">Reference proteome</keyword>
<comment type="caution">
    <text evidence="1">The sequence shown here is derived from an EMBL/GenBank/DDBJ whole genome shotgun (WGS) entry which is preliminary data.</text>
</comment>
<sequence>KYKNAYYQTAEKEIAQNAEKLGQMRKEVMQESIKFQKADRVSEMSHK</sequence>
<reference evidence="1 2" key="1">
    <citation type="journal article" date="2018" name="Nat. Ecol. Evol.">
        <title>Shark genomes provide insights into elasmobranch evolution and the origin of vertebrates.</title>
        <authorList>
            <person name="Hara Y"/>
            <person name="Yamaguchi K"/>
            <person name="Onimaru K"/>
            <person name="Kadota M"/>
            <person name="Koyanagi M"/>
            <person name="Keeley SD"/>
            <person name="Tatsumi K"/>
            <person name="Tanaka K"/>
            <person name="Motone F"/>
            <person name="Kageyama Y"/>
            <person name="Nozu R"/>
            <person name="Adachi N"/>
            <person name="Nishimura O"/>
            <person name="Nakagawa R"/>
            <person name="Tanegashima C"/>
            <person name="Kiyatake I"/>
            <person name="Matsumoto R"/>
            <person name="Murakumo K"/>
            <person name="Nishida K"/>
            <person name="Terakita A"/>
            <person name="Kuratani S"/>
            <person name="Sato K"/>
            <person name="Hyodo S Kuraku.S."/>
        </authorList>
    </citation>
    <scope>NUCLEOTIDE SEQUENCE [LARGE SCALE GENOMIC DNA]</scope>
</reference>
<dbReference type="EMBL" id="BEZZ01057787">
    <property type="protein sequence ID" value="GCC41087.1"/>
    <property type="molecule type" value="Genomic_DNA"/>
</dbReference>
<organism evidence="1 2">
    <name type="scientific">Chiloscyllium punctatum</name>
    <name type="common">Brownbanded bambooshark</name>
    <name type="synonym">Hemiscyllium punctatum</name>
    <dbReference type="NCBI Taxonomy" id="137246"/>
    <lineage>
        <taxon>Eukaryota</taxon>
        <taxon>Metazoa</taxon>
        <taxon>Chordata</taxon>
        <taxon>Craniata</taxon>
        <taxon>Vertebrata</taxon>
        <taxon>Chondrichthyes</taxon>
        <taxon>Elasmobranchii</taxon>
        <taxon>Galeomorphii</taxon>
        <taxon>Galeoidea</taxon>
        <taxon>Orectolobiformes</taxon>
        <taxon>Hemiscylliidae</taxon>
        <taxon>Chiloscyllium</taxon>
    </lineage>
</organism>
<name>A0A401TEL6_CHIPU</name>
<feature type="non-terminal residue" evidence="1">
    <location>
        <position position="1"/>
    </location>
</feature>
<evidence type="ECO:0000313" key="2">
    <source>
        <dbReference type="Proteomes" id="UP000287033"/>
    </source>
</evidence>
<protein>
    <submittedName>
        <fullName evidence="1">Uncharacterized protein</fullName>
    </submittedName>
</protein>
<dbReference type="AlphaFoldDB" id="A0A401TEL6"/>
<evidence type="ECO:0000313" key="1">
    <source>
        <dbReference type="EMBL" id="GCC41087.1"/>
    </source>
</evidence>
<proteinExistence type="predicted"/>